<keyword evidence="2" id="KW-0479">Metal-binding</keyword>
<evidence type="ECO:0000313" key="6">
    <source>
        <dbReference type="Proteomes" id="UP000510721"/>
    </source>
</evidence>
<sequence length="242" mass="25853">MTTAQQPAIGFWLESDNQKACELARLAGFDLVLFDMEHGILDLAALDRLLPFCQAIGLAACVRLADGTRPNVQHALDIGADAIVVPQLRDLAHAKEVSEYAKFAPRGTRGVGYGRTQSYAGATDSFFEKENTQRLCYAMIETATAFDEAAAIAALPCVDGLFVGPADLSVARRRGAFAATDADLADLRQIAMLASKAGKRWALAGANRRLRETALDLGPAFITVGDDLSALSTGFKSMRSDV</sequence>
<keyword evidence="3" id="KW-0456">Lyase</keyword>
<dbReference type="InterPro" id="IPR005000">
    <property type="entry name" value="Aldolase/citrate-lyase_domain"/>
</dbReference>
<evidence type="ECO:0000256" key="1">
    <source>
        <dbReference type="ARBA" id="ARBA00005568"/>
    </source>
</evidence>
<dbReference type="KEGG" id="emx:FKV68_21205"/>
<dbReference type="InterPro" id="IPR050251">
    <property type="entry name" value="HpcH-HpaI_aldolase"/>
</dbReference>
<keyword evidence="5" id="KW-0614">Plasmid</keyword>
<dbReference type="GO" id="GO:0005737">
    <property type="term" value="C:cytoplasm"/>
    <property type="evidence" value="ECO:0007669"/>
    <property type="project" value="TreeGrafter"/>
</dbReference>
<reference evidence="5 6" key="1">
    <citation type="submission" date="2019-06" db="EMBL/GenBank/DDBJ databases">
        <title>Complete genome sequence of Ensifer mexicanus ITTG R7 isolated from nodules of Acacia angustissima (Mill.) Kuntze.</title>
        <authorList>
            <person name="Rincon-Rosales R."/>
            <person name="Rogel M.A."/>
            <person name="Guerrero G."/>
            <person name="Rincon-Molina C.I."/>
            <person name="Lopez-Lopez A."/>
            <person name="Martinez-Romero E."/>
        </authorList>
    </citation>
    <scope>NUCLEOTIDE SEQUENCE [LARGE SCALE GENOMIC DNA]</scope>
    <source>
        <strain evidence="5 6">ITTG R7</strain>
        <plasmid evidence="6">pemeittgr7a</plasmid>
    </source>
</reference>
<name>A0A859QL22_9HYPH</name>
<accession>A0A859QL22</accession>
<protein>
    <submittedName>
        <fullName evidence="5">2,4-dihydroxyhept-2-ene-1,7-dioic acid aldolase</fullName>
    </submittedName>
</protein>
<geneLocation type="plasmid" evidence="6">
    <name>pemeittgr7a</name>
</geneLocation>
<dbReference type="RefSeq" id="WP_180941877.1">
    <property type="nucleotide sequence ID" value="NZ_CP041239.1"/>
</dbReference>
<dbReference type="Proteomes" id="UP000510721">
    <property type="component" value="Plasmid pEmeITTGR7a"/>
</dbReference>
<organism evidence="5 6">
    <name type="scientific">Sinorhizobium mexicanum</name>
    <dbReference type="NCBI Taxonomy" id="375549"/>
    <lineage>
        <taxon>Bacteria</taxon>
        <taxon>Pseudomonadati</taxon>
        <taxon>Pseudomonadota</taxon>
        <taxon>Alphaproteobacteria</taxon>
        <taxon>Hyphomicrobiales</taxon>
        <taxon>Rhizobiaceae</taxon>
        <taxon>Sinorhizobium/Ensifer group</taxon>
        <taxon>Sinorhizobium</taxon>
    </lineage>
</organism>
<dbReference type="AlphaFoldDB" id="A0A859QL22"/>
<dbReference type="GO" id="GO:0016832">
    <property type="term" value="F:aldehyde-lyase activity"/>
    <property type="evidence" value="ECO:0007669"/>
    <property type="project" value="TreeGrafter"/>
</dbReference>
<feature type="domain" description="HpcH/HpaI aldolase/citrate lyase" evidence="4">
    <location>
        <begin position="9"/>
        <end position="200"/>
    </location>
</feature>
<dbReference type="GO" id="GO:0046872">
    <property type="term" value="F:metal ion binding"/>
    <property type="evidence" value="ECO:0007669"/>
    <property type="project" value="UniProtKB-KW"/>
</dbReference>
<dbReference type="InterPro" id="IPR015813">
    <property type="entry name" value="Pyrv/PenolPyrv_kinase-like_dom"/>
</dbReference>
<dbReference type="InterPro" id="IPR040442">
    <property type="entry name" value="Pyrv_kinase-like_dom_sf"/>
</dbReference>
<evidence type="ECO:0000256" key="3">
    <source>
        <dbReference type="ARBA" id="ARBA00023239"/>
    </source>
</evidence>
<dbReference type="PANTHER" id="PTHR30502:SF0">
    <property type="entry name" value="PHOSPHOENOLPYRUVATE CARBOXYLASE FAMILY PROTEIN"/>
    <property type="match status" value="1"/>
</dbReference>
<proteinExistence type="inferred from homology"/>
<evidence type="ECO:0000256" key="2">
    <source>
        <dbReference type="ARBA" id="ARBA00022723"/>
    </source>
</evidence>
<dbReference type="EMBL" id="CP041239">
    <property type="protein sequence ID" value="QLL63995.1"/>
    <property type="molecule type" value="Genomic_DNA"/>
</dbReference>
<dbReference type="Pfam" id="PF03328">
    <property type="entry name" value="HpcH_HpaI"/>
    <property type="match status" value="1"/>
</dbReference>
<dbReference type="PANTHER" id="PTHR30502">
    <property type="entry name" value="2-KETO-3-DEOXY-L-RHAMNONATE ALDOLASE"/>
    <property type="match status" value="1"/>
</dbReference>
<dbReference type="SUPFAM" id="SSF51621">
    <property type="entry name" value="Phosphoenolpyruvate/pyruvate domain"/>
    <property type="match status" value="1"/>
</dbReference>
<comment type="similarity">
    <text evidence="1">Belongs to the HpcH/HpaI aldolase family.</text>
</comment>
<evidence type="ECO:0000313" key="5">
    <source>
        <dbReference type="EMBL" id="QLL63995.1"/>
    </source>
</evidence>
<dbReference type="Gene3D" id="3.20.20.60">
    <property type="entry name" value="Phosphoenolpyruvate-binding domains"/>
    <property type="match status" value="1"/>
</dbReference>
<evidence type="ECO:0000259" key="4">
    <source>
        <dbReference type="Pfam" id="PF03328"/>
    </source>
</evidence>
<keyword evidence="6" id="KW-1185">Reference proteome</keyword>
<gene>
    <name evidence="5" type="ORF">FKV68_21205</name>
</gene>